<dbReference type="RefSeq" id="NP_001041285.2">
    <property type="nucleotide sequence ID" value="NM_001047820.2"/>
</dbReference>
<proteinExistence type="predicted"/>
<dbReference type="HOGENOM" id="CLU_809491_0_0_1"/>
<evidence type="ECO:0000313" key="4">
    <source>
        <dbReference type="WormBase" id="T03G11.10"/>
    </source>
</evidence>
<dbReference type="PaxDb" id="6239-T03G11.10"/>
<protein>
    <submittedName>
        <fullName evidence="2">DUF19 domain-containing protein</fullName>
    </submittedName>
</protein>
<dbReference type="Proteomes" id="UP000001940">
    <property type="component" value="Chromosome X"/>
</dbReference>
<reference evidence="2 3" key="1">
    <citation type="journal article" date="1998" name="Science">
        <title>Genome sequence of the nematode C. elegans: a platform for investigating biology.</title>
        <authorList>
            <consortium name="The C. elegans sequencing consortium"/>
            <person name="Sulson J.E."/>
            <person name="Waterston R."/>
        </authorList>
    </citation>
    <scope>NUCLEOTIDE SEQUENCE [LARGE SCALE GENOMIC DNA]</scope>
    <source>
        <strain evidence="2 3">Bristol N2</strain>
    </source>
</reference>
<dbReference type="FunCoup" id="D7SFK9">
    <property type="interactions" value="387"/>
</dbReference>
<dbReference type="WormBase" id="T03G11.10">
    <property type="protein sequence ID" value="CE44837"/>
    <property type="gene ID" value="WBGene00044732"/>
</dbReference>
<dbReference type="AlphaFoldDB" id="D7SFK9"/>
<accession>D7SFK9</accession>
<gene>
    <name evidence="2" type="ORF">CELE_T03G11.10</name>
    <name evidence="2 4" type="ORF">T03G11.10</name>
</gene>
<name>D7SFK9_CAEEL</name>
<dbReference type="GeneID" id="4363129"/>
<dbReference type="AGR" id="WB:WBGene00044732"/>
<evidence type="ECO:0000313" key="2">
    <source>
        <dbReference type="EMBL" id="CCD68818.1"/>
    </source>
</evidence>
<keyword evidence="3" id="KW-1185">Reference proteome</keyword>
<evidence type="ECO:0000256" key="1">
    <source>
        <dbReference type="SAM" id="SignalP"/>
    </source>
</evidence>
<feature type="signal peptide" evidence="1">
    <location>
        <begin position="1"/>
        <end position="19"/>
    </location>
</feature>
<dbReference type="OMA" id="LNCERDH"/>
<feature type="chain" id="PRO_5003105716" evidence="1">
    <location>
        <begin position="20"/>
        <end position="343"/>
    </location>
</feature>
<dbReference type="OrthoDB" id="5871157at2759"/>
<sequence length="343" mass="39228">MNLPISISILLLTVYTTTAQYCTAVCMTKFQRSISDITGSTETTTMLAPFHKIIASTEDNRSAHKQIRSLCTRVKSWETCVRSCSRDNARAILLSSMDQWKKFCALMRKPTRASNEYLNCERDHQQQVSKHCDMYMLTTFTITVFCKSLEKYRDCSDKYMHRCSDEAFLVKKAIDDAIQNSFSKVLKFATNRIRLPQRCNMYHRSHHYNKQRGEIDHRPITTTTMSTLSTFTSTAITISPALADVFSRQIEMSKIETSSDPCECEVKHCPQKCFTALVSGTTTALATTRPTTTATSSTFNNITLPENSKESQLLVNSYPHVFQSCSLIIFFVTKMFIYKLFYQ</sequence>
<organism evidence="2 3">
    <name type="scientific">Caenorhabditis elegans</name>
    <dbReference type="NCBI Taxonomy" id="6239"/>
    <lineage>
        <taxon>Eukaryota</taxon>
        <taxon>Metazoa</taxon>
        <taxon>Ecdysozoa</taxon>
        <taxon>Nematoda</taxon>
        <taxon>Chromadorea</taxon>
        <taxon>Rhabditida</taxon>
        <taxon>Rhabditina</taxon>
        <taxon>Rhabditomorpha</taxon>
        <taxon>Rhabditoidea</taxon>
        <taxon>Rhabditidae</taxon>
        <taxon>Peloderinae</taxon>
        <taxon>Caenorhabditis</taxon>
    </lineage>
</organism>
<evidence type="ECO:0000313" key="3">
    <source>
        <dbReference type="Proteomes" id="UP000001940"/>
    </source>
</evidence>
<dbReference type="eggNOG" id="ENOG502STAM">
    <property type="taxonomic scope" value="Eukaryota"/>
</dbReference>
<dbReference type="EMBL" id="BX284606">
    <property type="protein sequence ID" value="CCD68818.1"/>
    <property type="molecule type" value="Genomic_DNA"/>
</dbReference>
<dbReference type="SMR" id="D7SFK9"/>
<dbReference type="KEGG" id="cel:CELE_T03G11.10"/>
<dbReference type="CTD" id="4363129"/>
<dbReference type="Bgee" id="WBGene00044732">
    <property type="expression patterns" value="Expressed in larva and 2 other cell types or tissues"/>
</dbReference>
<dbReference type="InParanoid" id="D7SFK9"/>
<keyword evidence="1" id="KW-0732">Signal</keyword>